<evidence type="ECO:0000313" key="3">
    <source>
        <dbReference type="Proteomes" id="UP000549394"/>
    </source>
</evidence>
<comment type="caution">
    <text evidence="2">The sequence shown here is derived from an EMBL/GenBank/DDBJ whole genome shotgun (WGS) entry which is preliminary data.</text>
</comment>
<keyword evidence="3" id="KW-1185">Reference proteome</keyword>
<sequence length="95" mass="10809">MDISVTVSDDNGPPCTFKHTMTALSKPCDVLELKQEVQNIQKKCNEYLTTIVEKEKIEQNETDMVTSTTNIENDDESDSEDVEEENEPEPKKSKK</sequence>
<evidence type="ECO:0000256" key="1">
    <source>
        <dbReference type="SAM" id="MobiDB-lite"/>
    </source>
</evidence>
<name>A0A7I8V5G7_9ANNE</name>
<feature type="region of interest" description="Disordered" evidence="1">
    <location>
        <begin position="56"/>
        <end position="95"/>
    </location>
</feature>
<dbReference type="AlphaFoldDB" id="A0A7I8V5G7"/>
<reference evidence="2 3" key="1">
    <citation type="submission" date="2020-08" db="EMBL/GenBank/DDBJ databases">
        <authorList>
            <person name="Hejnol A."/>
        </authorList>
    </citation>
    <scope>NUCLEOTIDE SEQUENCE [LARGE SCALE GENOMIC DNA]</scope>
</reference>
<evidence type="ECO:0000313" key="2">
    <source>
        <dbReference type="EMBL" id="CAD5111380.1"/>
    </source>
</evidence>
<feature type="compositionally biased region" description="Acidic residues" evidence="1">
    <location>
        <begin position="72"/>
        <end position="87"/>
    </location>
</feature>
<protein>
    <submittedName>
        <fullName evidence="2">DgyrCDS695</fullName>
    </submittedName>
</protein>
<organism evidence="2 3">
    <name type="scientific">Dimorphilus gyrociliatus</name>
    <dbReference type="NCBI Taxonomy" id="2664684"/>
    <lineage>
        <taxon>Eukaryota</taxon>
        <taxon>Metazoa</taxon>
        <taxon>Spiralia</taxon>
        <taxon>Lophotrochozoa</taxon>
        <taxon>Annelida</taxon>
        <taxon>Polychaeta</taxon>
        <taxon>Polychaeta incertae sedis</taxon>
        <taxon>Dinophilidae</taxon>
        <taxon>Dimorphilus</taxon>
    </lineage>
</organism>
<gene>
    <name evidence="2" type="ORF">DGYR_LOCUS684</name>
</gene>
<accession>A0A7I8V5G7</accession>
<dbReference type="Proteomes" id="UP000549394">
    <property type="component" value="Unassembled WGS sequence"/>
</dbReference>
<feature type="compositionally biased region" description="Polar residues" evidence="1">
    <location>
        <begin position="62"/>
        <end position="71"/>
    </location>
</feature>
<dbReference type="EMBL" id="CAJFCJ010000001">
    <property type="protein sequence ID" value="CAD5111380.1"/>
    <property type="molecule type" value="Genomic_DNA"/>
</dbReference>
<proteinExistence type="predicted"/>